<dbReference type="PROSITE" id="PS50110">
    <property type="entry name" value="RESPONSE_REGULATORY"/>
    <property type="match status" value="1"/>
</dbReference>
<dbReference type="EC" id="2.7.7.65" evidence="1"/>
<evidence type="ECO:0000313" key="7">
    <source>
        <dbReference type="Proteomes" id="UP000323671"/>
    </source>
</evidence>
<dbReference type="SUPFAM" id="SSF52172">
    <property type="entry name" value="CheY-like"/>
    <property type="match status" value="1"/>
</dbReference>
<keyword evidence="7" id="KW-1185">Reference proteome</keyword>
<dbReference type="InterPro" id="IPR000160">
    <property type="entry name" value="GGDEF_dom"/>
</dbReference>
<dbReference type="GO" id="GO:0052621">
    <property type="term" value="F:diguanylate cyclase activity"/>
    <property type="evidence" value="ECO:0007669"/>
    <property type="project" value="UniProtKB-EC"/>
</dbReference>
<dbReference type="InterPro" id="IPR050469">
    <property type="entry name" value="Diguanylate_Cyclase"/>
</dbReference>
<reference evidence="6 7" key="1">
    <citation type="submission" date="2017-07" db="EMBL/GenBank/DDBJ databases">
        <title>Complete genome sequence of Oryzomicrobium terrae TPP412.</title>
        <authorList>
            <person name="Chiu L.-W."/>
            <person name="Lo K.-J."/>
            <person name="Tsai Y.-M."/>
            <person name="Lin S.-S."/>
            <person name="Kuo C.-H."/>
            <person name="Liu C.-T."/>
        </authorList>
    </citation>
    <scope>NUCLEOTIDE SEQUENCE [LARGE SCALE GENOMIC DNA]</scope>
    <source>
        <strain evidence="6 7">TPP412</strain>
    </source>
</reference>
<keyword evidence="3" id="KW-0597">Phosphoprotein</keyword>
<dbReference type="InterPro" id="IPR011006">
    <property type="entry name" value="CheY-like_superfamily"/>
</dbReference>
<dbReference type="GO" id="GO:0005886">
    <property type="term" value="C:plasma membrane"/>
    <property type="evidence" value="ECO:0007669"/>
    <property type="project" value="TreeGrafter"/>
</dbReference>
<accession>A0A5C1EB35</accession>
<dbReference type="Gene3D" id="3.40.50.2300">
    <property type="match status" value="1"/>
</dbReference>
<dbReference type="GO" id="GO:0043709">
    <property type="term" value="P:cell adhesion involved in single-species biofilm formation"/>
    <property type="evidence" value="ECO:0007669"/>
    <property type="project" value="TreeGrafter"/>
</dbReference>
<dbReference type="EMBL" id="CP022579">
    <property type="protein sequence ID" value="QEL65407.1"/>
    <property type="molecule type" value="Genomic_DNA"/>
</dbReference>
<dbReference type="RefSeq" id="WP_149425642.1">
    <property type="nucleotide sequence ID" value="NZ_CP022579.1"/>
</dbReference>
<dbReference type="NCBIfam" id="TIGR00254">
    <property type="entry name" value="GGDEF"/>
    <property type="match status" value="1"/>
</dbReference>
<comment type="catalytic activity">
    <reaction evidence="2">
        <text>2 GTP = 3',3'-c-di-GMP + 2 diphosphate</text>
        <dbReference type="Rhea" id="RHEA:24898"/>
        <dbReference type="ChEBI" id="CHEBI:33019"/>
        <dbReference type="ChEBI" id="CHEBI:37565"/>
        <dbReference type="ChEBI" id="CHEBI:58805"/>
        <dbReference type="EC" id="2.7.7.65"/>
    </reaction>
</comment>
<gene>
    <name evidence="6" type="ORF">OTERR_19310</name>
</gene>
<dbReference type="SMART" id="SM00267">
    <property type="entry name" value="GGDEF"/>
    <property type="match status" value="1"/>
</dbReference>
<dbReference type="CDD" id="cd01949">
    <property type="entry name" value="GGDEF"/>
    <property type="match status" value="1"/>
</dbReference>
<dbReference type="Pfam" id="PF00072">
    <property type="entry name" value="Response_reg"/>
    <property type="match status" value="1"/>
</dbReference>
<evidence type="ECO:0000256" key="2">
    <source>
        <dbReference type="ARBA" id="ARBA00034247"/>
    </source>
</evidence>
<dbReference type="SUPFAM" id="SSF55073">
    <property type="entry name" value="Nucleotide cyclase"/>
    <property type="match status" value="1"/>
</dbReference>
<feature type="modified residue" description="4-aspartylphosphate" evidence="3">
    <location>
        <position position="58"/>
    </location>
</feature>
<dbReference type="InterPro" id="IPR043128">
    <property type="entry name" value="Rev_trsase/Diguanyl_cyclase"/>
</dbReference>
<dbReference type="Gene3D" id="3.30.70.270">
    <property type="match status" value="1"/>
</dbReference>
<dbReference type="Pfam" id="PF00990">
    <property type="entry name" value="GGDEF"/>
    <property type="match status" value="1"/>
</dbReference>
<evidence type="ECO:0000259" key="4">
    <source>
        <dbReference type="PROSITE" id="PS50110"/>
    </source>
</evidence>
<name>A0A5C1EB35_9RHOO</name>
<evidence type="ECO:0000256" key="1">
    <source>
        <dbReference type="ARBA" id="ARBA00012528"/>
    </source>
</evidence>
<dbReference type="KEGG" id="otr:OTERR_19310"/>
<protein>
    <recommendedName>
        <fullName evidence="1">diguanylate cyclase</fullName>
        <ecNumber evidence="1">2.7.7.65</ecNumber>
    </recommendedName>
</protein>
<dbReference type="PANTHER" id="PTHR45138">
    <property type="entry name" value="REGULATORY COMPONENTS OF SENSORY TRANSDUCTION SYSTEM"/>
    <property type="match status" value="1"/>
</dbReference>
<evidence type="ECO:0000259" key="5">
    <source>
        <dbReference type="PROSITE" id="PS50887"/>
    </source>
</evidence>
<proteinExistence type="predicted"/>
<feature type="domain" description="Response regulatory" evidence="4">
    <location>
        <begin position="9"/>
        <end position="127"/>
    </location>
</feature>
<organism evidence="6 7">
    <name type="scientific">Oryzomicrobium terrae</name>
    <dbReference type="NCBI Taxonomy" id="1735038"/>
    <lineage>
        <taxon>Bacteria</taxon>
        <taxon>Pseudomonadati</taxon>
        <taxon>Pseudomonadota</taxon>
        <taxon>Betaproteobacteria</taxon>
        <taxon>Rhodocyclales</taxon>
        <taxon>Rhodocyclaceae</taxon>
        <taxon>Oryzomicrobium</taxon>
    </lineage>
</organism>
<dbReference type="GO" id="GO:0000160">
    <property type="term" value="P:phosphorelay signal transduction system"/>
    <property type="evidence" value="ECO:0007669"/>
    <property type="project" value="InterPro"/>
</dbReference>
<dbReference type="AlphaFoldDB" id="A0A5C1EB35"/>
<feature type="domain" description="GGDEF" evidence="5">
    <location>
        <begin position="173"/>
        <end position="307"/>
    </location>
</feature>
<dbReference type="InterPro" id="IPR029787">
    <property type="entry name" value="Nucleotide_cyclase"/>
</dbReference>
<dbReference type="Proteomes" id="UP000323671">
    <property type="component" value="Chromosome"/>
</dbReference>
<dbReference type="InterPro" id="IPR001789">
    <property type="entry name" value="Sig_transdc_resp-reg_receiver"/>
</dbReference>
<dbReference type="PROSITE" id="PS50887">
    <property type="entry name" value="GGDEF"/>
    <property type="match status" value="1"/>
</dbReference>
<sequence length="377" mass="40987">MNDAVQPPKVLIVDDSRIVRASLMRHLKGRFEVREEGDGETGWQTLVLDPTIQAVISDLSMPVLDGYGLLERIRQSKIGRIRRLPVIMISGEDDDDACNRARAAGASDFISKGVGTAELLTRLDAQIRLATAEEALDAVRDDAMKNPLTGLFTRRYLESQADQACSLAQRKGGEVSLLMIGFDRLPALTEQYGAAVVEQLVAQFGRLLAGKIRREDSLGHYGSAQFAIVSPGTPGASCRTFALRLKEAVETAHVAFHGQRVDLSVSIGVANNNDDQSTSANHLLILAGERMGEAMAGGGNRVVGCEAEGRRPDALTVDRALALLEAGRGDMVRGGSRELALRVLPLLRFLNYELQWQLPVEDLERQLNQSHPRDSAA</sequence>
<evidence type="ECO:0000313" key="6">
    <source>
        <dbReference type="EMBL" id="QEL65407.1"/>
    </source>
</evidence>
<dbReference type="GO" id="GO:1902201">
    <property type="term" value="P:negative regulation of bacterial-type flagellum-dependent cell motility"/>
    <property type="evidence" value="ECO:0007669"/>
    <property type="project" value="TreeGrafter"/>
</dbReference>
<evidence type="ECO:0000256" key="3">
    <source>
        <dbReference type="PROSITE-ProRule" id="PRU00169"/>
    </source>
</evidence>
<dbReference type="SMART" id="SM00448">
    <property type="entry name" value="REC"/>
    <property type="match status" value="1"/>
</dbReference>
<dbReference type="PANTHER" id="PTHR45138:SF9">
    <property type="entry name" value="DIGUANYLATE CYCLASE DGCM-RELATED"/>
    <property type="match status" value="1"/>
</dbReference>